<keyword evidence="6" id="KW-1185">Reference proteome</keyword>
<proteinExistence type="predicted"/>
<organism evidence="5 6">
    <name type="scientific">Nocardia albiluteola</name>
    <dbReference type="NCBI Taxonomy" id="2842303"/>
    <lineage>
        <taxon>Bacteria</taxon>
        <taxon>Bacillati</taxon>
        <taxon>Actinomycetota</taxon>
        <taxon>Actinomycetes</taxon>
        <taxon>Mycobacteriales</taxon>
        <taxon>Nocardiaceae</taxon>
        <taxon>Nocardia</taxon>
    </lineage>
</organism>
<comment type="caution">
    <text evidence="5">The sequence shown here is derived from an EMBL/GenBank/DDBJ whole genome shotgun (WGS) entry which is preliminary data.</text>
</comment>
<feature type="domain" description="DUF7373" evidence="3">
    <location>
        <begin position="60"/>
        <end position="247"/>
    </location>
</feature>
<gene>
    <name evidence="5" type="ORF">KO481_08285</name>
</gene>
<dbReference type="EMBL" id="JAHKNI010000002">
    <property type="protein sequence ID" value="MBU3061521.1"/>
    <property type="molecule type" value="Genomic_DNA"/>
</dbReference>
<evidence type="ECO:0000313" key="5">
    <source>
        <dbReference type="EMBL" id="MBU3061521.1"/>
    </source>
</evidence>
<dbReference type="Pfam" id="PF24092">
    <property type="entry name" value="DUF7373_C"/>
    <property type="match status" value="1"/>
</dbReference>
<feature type="chain" id="PRO_5047330482" evidence="2">
    <location>
        <begin position="24"/>
        <end position="424"/>
    </location>
</feature>
<dbReference type="InterPro" id="IPR056463">
    <property type="entry name" value="DUF7373_C"/>
</dbReference>
<accession>A0ABS6AU25</accession>
<protein>
    <submittedName>
        <fullName evidence="5">Uncharacterized protein</fullName>
    </submittedName>
</protein>
<dbReference type="Proteomes" id="UP000733379">
    <property type="component" value="Unassembled WGS sequence"/>
</dbReference>
<name>A0ABS6AU25_9NOCA</name>
<evidence type="ECO:0000259" key="3">
    <source>
        <dbReference type="Pfam" id="PF24088"/>
    </source>
</evidence>
<evidence type="ECO:0000256" key="2">
    <source>
        <dbReference type="SAM" id="SignalP"/>
    </source>
</evidence>
<keyword evidence="2" id="KW-0732">Signal</keyword>
<dbReference type="Pfam" id="PF24088">
    <property type="entry name" value="DUF7373"/>
    <property type="match status" value="1"/>
</dbReference>
<evidence type="ECO:0000259" key="4">
    <source>
        <dbReference type="Pfam" id="PF24092"/>
    </source>
</evidence>
<sequence>MKRKIIGLTAAAASLLLLTGCGSTVPGTPTAGEIDVRHLAVGRYPVVPLDATTSYDHYYDKGKSLAAIRLAGHVALGLDIDPRLKFGAGADGLTHDYDMNDALSDAGAAAAVRDKVLFGFTSGSTDIEPPGAVYTLPNATLLTLTVMQFAGDDDAAHAAADIESTDFGSAPDRNRPESLDKYPAAHSHSQQGTPVLESTIAHGHYAVSAVVQIPGGDVGTMKALTEKAFDKQAALLDTLPPLSPVEIIKQDMDTNGMLRRLLNTDGRWYADPRYLASYDLRGFLHFQMEQESAKALYTSLGINEFGVSDSYHRTLGDYIPQGLGHLFQSGVDRNDHGDVLYRSASTERAREVWSKILNAPDSNMSPAGVPDTKCTQLPSRYNVKNFTCAVRYRQYVALVWSPQIDDAHQRAAAQYALLANSQGM</sequence>
<feature type="signal peptide" evidence="2">
    <location>
        <begin position="1"/>
        <end position="23"/>
    </location>
</feature>
<evidence type="ECO:0000256" key="1">
    <source>
        <dbReference type="SAM" id="MobiDB-lite"/>
    </source>
</evidence>
<evidence type="ECO:0000313" key="6">
    <source>
        <dbReference type="Proteomes" id="UP000733379"/>
    </source>
</evidence>
<reference evidence="5 6" key="1">
    <citation type="submission" date="2021-06" db="EMBL/GenBank/DDBJ databases">
        <title>Actinomycetes sequencing.</title>
        <authorList>
            <person name="Shan Q."/>
        </authorList>
    </citation>
    <scope>NUCLEOTIDE SEQUENCE [LARGE SCALE GENOMIC DNA]</scope>
    <source>
        <strain evidence="5 6">NEAU-G5</strain>
    </source>
</reference>
<feature type="region of interest" description="Disordered" evidence="1">
    <location>
        <begin position="163"/>
        <end position="189"/>
    </location>
</feature>
<dbReference type="PROSITE" id="PS51257">
    <property type="entry name" value="PROKAR_LIPOPROTEIN"/>
    <property type="match status" value="1"/>
</dbReference>
<feature type="domain" description="DUF7373" evidence="4">
    <location>
        <begin position="257"/>
        <end position="421"/>
    </location>
</feature>
<dbReference type="InterPro" id="IPR055797">
    <property type="entry name" value="DUF7373"/>
</dbReference>
<dbReference type="RefSeq" id="WP_215916394.1">
    <property type="nucleotide sequence ID" value="NZ_JAHKNI010000002.1"/>
</dbReference>